<dbReference type="InterPro" id="IPR010982">
    <property type="entry name" value="Lambda_DNA-bd_dom_sf"/>
</dbReference>
<dbReference type="Gene3D" id="1.10.260.40">
    <property type="entry name" value="lambda repressor-like DNA-binding domains"/>
    <property type="match status" value="1"/>
</dbReference>
<dbReference type="Proteomes" id="UP000199116">
    <property type="component" value="Unassembled WGS sequence"/>
</dbReference>
<protein>
    <submittedName>
        <fullName evidence="1">Predicted nuclease of the RNAse H fold, HicB family</fullName>
    </submittedName>
</protein>
<evidence type="ECO:0000313" key="2">
    <source>
        <dbReference type="Proteomes" id="UP000199116"/>
    </source>
</evidence>
<evidence type="ECO:0000313" key="1">
    <source>
        <dbReference type="EMBL" id="SFF74651.1"/>
    </source>
</evidence>
<dbReference type="AlphaFoldDB" id="A0A1I2LBS8"/>
<sequence>MKKINVYVEKAEDGTYWGSTQNIPGGVSAFGNSLDELKQNLKVAFEDYIEVAEDLNEEWLDEIKGLTEFEYRLDIASFFKLLPIKISAIAEKSGINPSLMRQYASGKANASEERAKRIEKAIHELGEDLLSVSI</sequence>
<dbReference type="Gene3D" id="3.30.160.250">
    <property type="match status" value="1"/>
</dbReference>
<gene>
    <name evidence="1" type="ORF">SAMN04488033_107111</name>
</gene>
<dbReference type="SUPFAM" id="SSF143100">
    <property type="entry name" value="TTHA1013/TTHA0281-like"/>
    <property type="match status" value="1"/>
</dbReference>
<dbReference type="GO" id="GO:0003677">
    <property type="term" value="F:DNA binding"/>
    <property type="evidence" value="ECO:0007669"/>
    <property type="project" value="InterPro"/>
</dbReference>
<keyword evidence="2" id="KW-1185">Reference proteome</keyword>
<proteinExistence type="predicted"/>
<dbReference type="InterPro" id="IPR035069">
    <property type="entry name" value="TTHA1013/TTHA0281-like"/>
</dbReference>
<dbReference type="RefSeq" id="WP_093303885.1">
    <property type="nucleotide sequence ID" value="NZ_FOOH01000007.1"/>
</dbReference>
<organism evidence="1 2">
    <name type="scientific">Salegentibacter agarivorans</name>
    <dbReference type="NCBI Taxonomy" id="345907"/>
    <lineage>
        <taxon>Bacteria</taxon>
        <taxon>Pseudomonadati</taxon>
        <taxon>Bacteroidota</taxon>
        <taxon>Flavobacteriia</taxon>
        <taxon>Flavobacteriales</taxon>
        <taxon>Flavobacteriaceae</taxon>
        <taxon>Salegentibacter</taxon>
    </lineage>
</organism>
<reference evidence="2" key="1">
    <citation type="submission" date="2016-10" db="EMBL/GenBank/DDBJ databases">
        <authorList>
            <person name="Varghese N."/>
            <person name="Submissions S."/>
        </authorList>
    </citation>
    <scope>NUCLEOTIDE SEQUENCE [LARGE SCALE GENOMIC DNA]</scope>
    <source>
        <strain evidence="2">DSM 23515</strain>
    </source>
</reference>
<accession>A0A1I2LBS8</accession>
<name>A0A1I2LBS8_9FLAO</name>
<dbReference type="EMBL" id="FOOH01000007">
    <property type="protein sequence ID" value="SFF74651.1"/>
    <property type="molecule type" value="Genomic_DNA"/>
</dbReference>